<evidence type="ECO:0000313" key="2">
    <source>
        <dbReference type="EMBL" id="KAJ1209035.1"/>
    </source>
</evidence>
<organism evidence="2 3">
    <name type="scientific">Pleurodeles waltl</name>
    <name type="common">Iberian ribbed newt</name>
    <dbReference type="NCBI Taxonomy" id="8319"/>
    <lineage>
        <taxon>Eukaryota</taxon>
        <taxon>Metazoa</taxon>
        <taxon>Chordata</taxon>
        <taxon>Craniata</taxon>
        <taxon>Vertebrata</taxon>
        <taxon>Euteleostomi</taxon>
        <taxon>Amphibia</taxon>
        <taxon>Batrachia</taxon>
        <taxon>Caudata</taxon>
        <taxon>Salamandroidea</taxon>
        <taxon>Salamandridae</taxon>
        <taxon>Pleurodelinae</taxon>
        <taxon>Pleurodeles</taxon>
    </lineage>
</organism>
<protein>
    <submittedName>
        <fullName evidence="2">Uncharacterized protein</fullName>
    </submittedName>
</protein>
<feature type="region of interest" description="Disordered" evidence="1">
    <location>
        <begin position="1"/>
        <end position="26"/>
    </location>
</feature>
<sequence length="120" mass="13614">MRIAERGREKAAGRCSSARRGTRGDSSADCCFFLKKLNLTGRTLDDSSENELLLALITNLTNDDTGREKRSRFLEGSSQLDLLFFRHSSQNLTNDDTGRERKKKPVFRISCNILTESLRK</sequence>
<feature type="compositionally biased region" description="Basic and acidic residues" evidence="1">
    <location>
        <begin position="1"/>
        <end position="12"/>
    </location>
</feature>
<keyword evidence="3" id="KW-1185">Reference proteome</keyword>
<dbReference type="EMBL" id="JANPWB010000002">
    <property type="protein sequence ID" value="KAJ1209035.1"/>
    <property type="molecule type" value="Genomic_DNA"/>
</dbReference>
<name>A0AAV7W828_PLEWA</name>
<gene>
    <name evidence="2" type="ORF">NDU88_004414</name>
</gene>
<comment type="caution">
    <text evidence="2">The sequence shown here is derived from an EMBL/GenBank/DDBJ whole genome shotgun (WGS) entry which is preliminary data.</text>
</comment>
<proteinExistence type="predicted"/>
<reference evidence="2" key="1">
    <citation type="journal article" date="2022" name="bioRxiv">
        <title>Sequencing and chromosome-scale assembly of the giantPleurodeles waltlgenome.</title>
        <authorList>
            <person name="Brown T."/>
            <person name="Elewa A."/>
            <person name="Iarovenko S."/>
            <person name="Subramanian E."/>
            <person name="Araus A.J."/>
            <person name="Petzold A."/>
            <person name="Susuki M."/>
            <person name="Suzuki K.-i.T."/>
            <person name="Hayashi T."/>
            <person name="Toyoda A."/>
            <person name="Oliveira C."/>
            <person name="Osipova E."/>
            <person name="Leigh N.D."/>
            <person name="Simon A."/>
            <person name="Yun M.H."/>
        </authorList>
    </citation>
    <scope>NUCLEOTIDE SEQUENCE</scope>
    <source>
        <strain evidence="2">20211129_DDA</strain>
        <tissue evidence="2">Liver</tissue>
    </source>
</reference>
<dbReference type="AlphaFoldDB" id="A0AAV7W828"/>
<evidence type="ECO:0000256" key="1">
    <source>
        <dbReference type="SAM" id="MobiDB-lite"/>
    </source>
</evidence>
<accession>A0AAV7W828</accession>
<evidence type="ECO:0000313" key="3">
    <source>
        <dbReference type="Proteomes" id="UP001066276"/>
    </source>
</evidence>
<dbReference type="Proteomes" id="UP001066276">
    <property type="component" value="Chromosome 1_2"/>
</dbReference>